<name>A0A8I1SWD6_THIA3</name>
<dbReference type="Pfam" id="PF10502">
    <property type="entry name" value="Peptidase_S26"/>
    <property type="match status" value="1"/>
</dbReference>
<feature type="domain" description="Peptidase S26" evidence="1">
    <location>
        <begin position="31"/>
        <end position="175"/>
    </location>
</feature>
<dbReference type="GO" id="GO:0004252">
    <property type="term" value="F:serine-type endopeptidase activity"/>
    <property type="evidence" value="ECO:0007669"/>
    <property type="project" value="InterPro"/>
</dbReference>
<dbReference type="RefSeq" id="WP_276730467.1">
    <property type="nucleotide sequence ID" value="NZ_JAFKMR010000018.1"/>
</dbReference>
<dbReference type="AlphaFoldDB" id="A0A8I1SWD6"/>
<protein>
    <submittedName>
        <fullName evidence="2">S26 family signal peptidase</fullName>
    </submittedName>
</protein>
<reference evidence="2" key="1">
    <citation type="submission" date="2021-02" db="EMBL/GenBank/DDBJ databases">
        <title>Thiocyanate and organic carbon inputs drive convergent selection for specific autotrophic Afipia and Thiobacillus strains within complex microbiomes.</title>
        <authorList>
            <person name="Huddy R.J."/>
            <person name="Sachdeva R."/>
            <person name="Kadzinga F."/>
            <person name="Kantor R.S."/>
            <person name="Harrison S.T.L."/>
            <person name="Banfield J.F."/>
        </authorList>
    </citation>
    <scope>NUCLEOTIDE SEQUENCE</scope>
    <source>
        <strain evidence="2">SCN18_13_7_16_R3_B_64_19</strain>
    </source>
</reference>
<accession>A0A8I1SWD6</accession>
<dbReference type="InterPro" id="IPR019533">
    <property type="entry name" value="Peptidase_S26"/>
</dbReference>
<proteinExistence type="predicted"/>
<dbReference type="SUPFAM" id="SSF51306">
    <property type="entry name" value="LexA/Signal peptidase"/>
    <property type="match status" value="1"/>
</dbReference>
<sequence>MKTTLRRGNWHRLRWPAIIGLIAASAIGSAWATGWRFNTTPSEPLGLYRLTAVTEQTEIHRGDLISFCPPVALYPFMVHGGCPNGGAPFLKTVVGVPGDVVDVSSAGVSINGRLLPQSRVIVHPKAWPGLTLPATFGVHRLAAGTYWVYGAGDPRVSFDSRNWGVVKRDRMIAVAPGWLRLRRCGSDRPCR</sequence>
<evidence type="ECO:0000313" key="2">
    <source>
        <dbReference type="EMBL" id="MBN8744533.1"/>
    </source>
</evidence>
<dbReference type="Proteomes" id="UP000664800">
    <property type="component" value="Unassembled WGS sequence"/>
</dbReference>
<dbReference type="EMBL" id="JAFKMR010000018">
    <property type="protein sequence ID" value="MBN8744533.1"/>
    <property type="molecule type" value="Genomic_DNA"/>
</dbReference>
<organism evidence="2 3">
    <name type="scientific">Thiomonas arsenitoxydans (strain DSM 22701 / CIP 110005 / 3As)</name>
    <dbReference type="NCBI Taxonomy" id="426114"/>
    <lineage>
        <taxon>Bacteria</taxon>
        <taxon>Pseudomonadati</taxon>
        <taxon>Pseudomonadota</taxon>
        <taxon>Betaproteobacteria</taxon>
        <taxon>Burkholderiales</taxon>
        <taxon>Thiomonas</taxon>
    </lineage>
</organism>
<evidence type="ECO:0000313" key="3">
    <source>
        <dbReference type="Proteomes" id="UP000664800"/>
    </source>
</evidence>
<dbReference type="InterPro" id="IPR036286">
    <property type="entry name" value="LexA/Signal_pep-like_sf"/>
</dbReference>
<dbReference type="Gene3D" id="2.10.109.10">
    <property type="entry name" value="Umud Fragment, subunit A"/>
    <property type="match status" value="1"/>
</dbReference>
<evidence type="ECO:0000259" key="1">
    <source>
        <dbReference type="Pfam" id="PF10502"/>
    </source>
</evidence>
<comment type="caution">
    <text evidence="2">The sequence shown here is derived from an EMBL/GenBank/DDBJ whole genome shotgun (WGS) entry which is preliminary data.</text>
</comment>
<gene>
    <name evidence="2" type="ORF">J0I24_09520</name>
</gene>
<dbReference type="GO" id="GO:0006465">
    <property type="term" value="P:signal peptide processing"/>
    <property type="evidence" value="ECO:0007669"/>
    <property type="project" value="InterPro"/>
</dbReference>